<evidence type="ECO:0000259" key="2">
    <source>
        <dbReference type="Pfam" id="PF00857"/>
    </source>
</evidence>
<dbReference type="Gene3D" id="3.40.50.850">
    <property type="entry name" value="Isochorismatase-like"/>
    <property type="match status" value="1"/>
</dbReference>
<dbReference type="InterPro" id="IPR050272">
    <property type="entry name" value="Isochorismatase-like_hydrls"/>
</dbReference>
<dbReference type="Proteomes" id="UP001596266">
    <property type="component" value="Unassembled WGS sequence"/>
</dbReference>
<dbReference type="EMBL" id="JBHSUA010000024">
    <property type="protein sequence ID" value="MFC6397815.1"/>
    <property type="molecule type" value="Genomic_DNA"/>
</dbReference>
<keyword evidence="1 3" id="KW-0378">Hydrolase</keyword>
<evidence type="ECO:0000313" key="4">
    <source>
        <dbReference type="Proteomes" id="UP001596266"/>
    </source>
</evidence>
<feature type="domain" description="Isochorismatase-like" evidence="2">
    <location>
        <begin position="18"/>
        <end position="206"/>
    </location>
</feature>
<accession>A0ABW1X2W1</accession>
<comment type="caution">
    <text evidence="3">The sequence shown here is derived from an EMBL/GenBank/DDBJ whole genome shotgun (WGS) entry which is preliminary data.</text>
</comment>
<gene>
    <name evidence="3" type="ORF">ACFP57_12600</name>
</gene>
<dbReference type="RefSeq" id="WP_343886978.1">
    <property type="nucleotide sequence ID" value="NZ_BAAAKI010000025.1"/>
</dbReference>
<dbReference type="Pfam" id="PF00857">
    <property type="entry name" value="Isochorismatase"/>
    <property type="match status" value="1"/>
</dbReference>
<dbReference type="PANTHER" id="PTHR43540:SF9">
    <property type="entry name" value="FAMILY HYDROLASE, PUTATIVE (AFU_ORTHOLOGUE AFUA_2G08700)-RELATED"/>
    <property type="match status" value="1"/>
</dbReference>
<dbReference type="SUPFAM" id="SSF52499">
    <property type="entry name" value="Isochorismatase-like hydrolases"/>
    <property type="match status" value="1"/>
</dbReference>
<sequence length="224" mass="24382">MTTIRAIPSPFEFDLDRAALVCIDFQRDFMEEGGFGASLGNDVTPLRASVEPTRALLGAWRSTGRPVIHTREGHRPDLSDLFPSKLNRGKRTLRIGDPGPRGRVLIRGEEGHEIIDELAPIPGEVVLDKPGKGAFYATDLETILRAQGIAQLVICGVTTEVCVQTTAREANDRGFECLVLSDCTASYFPEFHEHALAMISAQGGIVGWVTKSQSLLHALMTPTT</sequence>
<dbReference type="CDD" id="cd00431">
    <property type="entry name" value="cysteine_hydrolases"/>
    <property type="match status" value="1"/>
</dbReference>
<protein>
    <submittedName>
        <fullName evidence="3">Cysteine hydrolase family protein</fullName>
    </submittedName>
</protein>
<evidence type="ECO:0000313" key="3">
    <source>
        <dbReference type="EMBL" id="MFC6397815.1"/>
    </source>
</evidence>
<dbReference type="InterPro" id="IPR036380">
    <property type="entry name" value="Isochorismatase-like_sf"/>
</dbReference>
<dbReference type="InterPro" id="IPR000868">
    <property type="entry name" value="Isochorismatase-like_dom"/>
</dbReference>
<organism evidence="3 4">
    <name type="scientific">Luteococcus sanguinis</name>
    <dbReference type="NCBI Taxonomy" id="174038"/>
    <lineage>
        <taxon>Bacteria</taxon>
        <taxon>Bacillati</taxon>
        <taxon>Actinomycetota</taxon>
        <taxon>Actinomycetes</taxon>
        <taxon>Propionibacteriales</taxon>
        <taxon>Propionibacteriaceae</taxon>
        <taxon>Luteococcus</taxon>
    </lineage>
</organism>
<reference evidence="4" key="1">
    <citation type="journal article" date="2019" name="Int. J. Syst. Evol. Microbiol.">
        <title>The Global Catalogue of Microorganisms (GCM) 10K type strain sequencing project: providing services to taxonomists for standard genome sequencing and annotation.</title>
        <authorList>
            <consortium name="The Broad Institute Genomics Platform"/>
            <consortium name="The Broad Institute Genome Sequencing Center for Infectious Disease"/>
            <person name="Wu L."/>
            <person name="Ma J."/>
        </authorList>
    </citation>
    <scope>NUCLEOTIDE SEQUENCE [LARGE SCALE GENOMIC DNA]</scope>
    <source>
        <strain evidence="4">CGMCC 1.15277</strain>
    </source>
</reference>
<dbReference type="GO" id="GO:0016787">
    <property type="term" value="F:hydrolase activity"/>
    <property type="evidence" value="ECO:0007669"/>
    <property type="project" value="UniProtKB-KW"/>
</dbReference>
<dbReference type="PANTHER" id="PTHR43540">
    <property type="entry name" value="PEROXYUREIDOACRYLATE/UREIDOACRYLATE AMIDOHYDROLASE-RELATED"/>
    <property type="match status" value="1"/>
</dbReference>
<keyword evidence="4" id="KW-1185">Reference proteome</keyword>
<name>A0ABW1X2W1_9ACTN</name>
<evidence type="ECO:0000256" key="1">
    <source>
        <dbReference type="ARBA" id="ARBA00022801"/>
    </source>
</evidence>
<proteinExistence type="predicted"/>